<evidence type="ECO:0008006" key="5">
    <source>
        <dbReference type="Google" id="ProtNLM"/>
    </source>
</evidence>
<feature type="region of interest" description="Disordered" evidence="1">
    <location>
        <begin position="30"/>
        <end position="60"/>
    </location>
</feature>
<evidence type="ECO:0000256" key="1">
    <source>
        <dbReference type="SAM" id="MobiDB-lite"/>
    </source>
</evidence>
<evidence type="ECO:0000313" key="4">
    <source>
        <dbReference type="Proteomes" id="UP000182658"/>
    </source>
</evidence>
<dbReference type="EMBL" id="KV875098">
    <property type="protein sequence ID" value="OIW29094.1"/>
    <property type="molecule type" value="Genomic_DNA"/>
</dbReference>
<accession>A0A1J7INP4</accession>
<feature type="signal peptide" evidence="2">
    <location>
        <begin position="1"/>
        <end position="18"/>
    </location>
</feature>
<reference evidence="3 4" key="1">
    <citation type="submission" date="2016-10" db="EMBL/GenBank/DDBJ databases">
        <title>Draft genome sequence of Coniochaeta ligniaria NRRL30616, a lignocellulolytic fungus for bioabatement of inhibitors in plant biomass hydrolysates.</title>
        <authorList>
            <consortium name="DOE Joint Genome Institute"/>
            <person name="Jimenez D.J."/>
            <person name="Hector R.E."/>
            <person name="Riley R."/>
            <person name="Sun H."/>
            <person name="Grigoriev I.V."/>
            <person name="Van Elsas J.D."/>
            <person name="Nichols N.N."/>
        </authorList>
    </citation>
    <scope>NUCLEOTIDE SEQUENCE [LARGE SCALE GENOMIC DNA]</scope>
    <source>
        <strain evidence="3 4">NRRL 30616</strain>
    </source>
</reference>
<dbReference type="AlphaFoldDB" id="A0A1J7INP4"/>
<dbReference type="InParanoid" id="A0A1J7INP4"/>
<protein>
    <recommendedName>
        <fullName evidence="5">AA1-like domain-containing protein</fullName>
    </recommendedName>
</protein>
<dbReference type="OrthoDB" id="4580520at2759"/>
<keyword evidence="2" id="KW-0732">Signal</keyword>
<evidence type="ECO:0000256" key="2">
    <source>
        <dbReference type="SAM" id="SignalP"/>
    </source>
</evidence>
<dbReference type="Proteomes" id="UP000182658">
    <property type="component" value="Unassembled WGS sequence"/>
</dbReference>
<gene>
    <name evidence="3" type="ORF">CONLIGDRAFT_682011</name>
</gene>
<proteinExistence type="predicted"/>
<feature type="chain" id="PRO_5009644931" description="AA1-like domain-containing protein" evidence="2">
    <location>
        <begin position="19"/>
        <end position="219"/>
    </location>
</feature>
<name>A0A1J7INP4_9PEZI</name>
<feature type="compositionally biased region" description="Polar residues" evidence="1">
    <location>
        <begin position="42"/>
        <end position="60"/>
    </location>
</feature>
<organism evidence="3 4">
    <name type="scientific">Coniochaeta ligniaria NRRL 30616</name>
    <dbReference type="NCBI Taxonomy" id="1408157"/>
    <lineage>
        <taxon>Eukaryota</taxon>
        <taxon>Fungi</taxon>
        <taxon>Dikarya</taxon>
        <taxon>Ascomycota</taxon>
        <taxon>Pezizomycotina</taxon>
        <taxon>Sordariomycetes</taxon>
        <taxon>Sordariomycetidae</taxon>
        <taxon>Coniochaetales</taxon>
        <taxon>Coniochaetaceae</taxon>
        <taxon>Coniochaeta</taxon>
    </lineage>
</organism>
<evidence type="ECO:0000313" key="3">
    <source>
        <dbReference type="EMBL" id="OIW29094.1"/>
    </source>
</evidence>
<sequence length="219" mass="23847">MVLLAACILGSLVGLRVAASPMAWQGQYDHLQERSASRETSGEQPFPNRPTTRTTDNQSCTIDSFTNTTSFILREYQIETVVGAGNSTQFRGTFSVENPGSGDTYRLYHIPISVGGGVWSVCRAGDDAPLPPQLVLCQYLLERRNGRIGFRFEWDCDGRDSNQPVLFDATVIGELPAEVCVARNGTEGVTQSCGLPVDVGEVLLPIQNISFEPTSGQRD</sequence>
<feature type="compositionally biased region" description="Basic and acidic residues" evidence="1">
    <location>
        <begin position="30"/>
        <end position="41"/>
    </location>
</feature>
<keyword evidence="4" id="KW-1185">Reference proteome</keyword>